<sequence length="135" mass="15730">MAHLGIPFRTKLDGQTVQLPTAEMLGEAEWRVDVLRWLVRRVFFRLVSSSRPDRKQELTVVEKELTTDFGLHPLEAKAVVDSASLSRNRLSGEEVNRLNRGRRLFEGQLEAEWNELANRYWEIVREEVVENREGV</sequence>
<comment type="caution">
    <text evidence="1">The sequence shown here is derived from an EMBL/GenBank/DDBJ whole genome shotgun (WGS) entry which is preliminary data.</text>
</comment>
<dbReference type="EMBL" id="AKAU01000079">
    <property type="protein sequence ID" value="EIN00401.1"/>
    <property type="molecule type" value="Genomic_DNA"/>
</dbReference>
<accession>A0ABP2PRM3</accession>
<evidence type="ECO:0000313" key="2">
    <source>
        <dbReference type="Proteomes" id="UP000004980"/>
    </source>
</evidence>
<proteinExistence type="predicted"/>
<evidence type="ECO:0000313" key="1">
    <source>
        <dbReference type="EMBL" id="EIN00401.1"/>
    </source>
</evidence>
<keyword evidence="2" id="KW-1185">Reference proteome</keyword>
<name>A0ABP2PRM3_9BURK</name>
<organism evidence="1 2">
    <name type="scientific">Paraburkholderia hospita</name>
    <dbReference type="NCBI Taxonomy" id="169430"/>
    <lineage>
        <taxon>Bacteria</taxon>
        <taxon>Pseudomonadati</taxon>
        <taxon>Pseudomonadota</taxon>
        <taxon>Betaproteobacteria</taxon>
        <taxon>Burkholderiales</taxon>
        <taxon>Burkholderiaceae</taxon>
        <taxon>Paraburkholderia</taxon>
    </lineage>
</organism>
<gene>
    <name evidence="1" type="ORF">WQE_15261</name>
</gene>
<protein>
    <submittedName>
        <fullName evidence="1">Uncharacterized protein</fullName>
    </submittedName>
</protein>
<reference evidence="1 2" key="1">
    <citation type="journal article" date="2012" name="J. Bacteriol.">
        <title>Draft Genome Sequence of the Soil Bacterium Burkholderia terrae Strain BS001, Which Interacts with Fungal Surface Structures.</title>
        <authorList>
            <person name="Nazir R."/>
            <person name="Hansen M.A."/>
            <person name="Sorensen S."/>
            <person name="van Elsas J.D."/>
        </authorList>
    </citation>
    <scope>NUCLEOTIDE SEQUENCE [LARGE SCALE GENOMIC DNA]</scope>
    <source>
        <strain evidence="1 2">BS001</strain>
    </source>
</reference>
<dbReference type="Proteomes" id="UP000004980">
    <property type="component" value="Unassembled WGS sequence"/>
</dbReference>